<name>A0A9D1YSM4_9FIRM</name>
<keyword evidence="3" id="KW-0326">Glycosidase</keyword>
<dbReference type="PROSITE" id="PS50022">
    <property type="entry name" value="FA58C_3"/>
    <property type="match status" value="1"/>
</dbReference>
<dbReference type="CDD" id="cd06564">
    <property type="entry name" value="GH20_DspB_LnbB-like"/>
    <property type="match status" value="1"/>
</dbReference>
<dbReference type="InterPro" id="IPR015883">
    <property type="entry name" value="Glyco_hydro_20_cat"/>
</dbReference>
<protein>
    <submittedName>
        <fullName evidence="7">Family 20 glycosylhydrolase</fullName>
    </submittedName>
</protein>
<feature type="region of interest" description="Disordered" evidence="5">
    <location>
        <begin position="311"/>
        <end position="353"/>
    </location>
</feature>
<reference evidence="7" key="2">
    <citation type="submission" date="2021-04" db="EMBL/GenBank/DDBJ databases">
        <authorList>
            <person name="Gilroy R."/>
        </authorList>
    </citation>
    <scope>NUCLEOTIDE SEQUENCE</scope>
    <source>
        <strain evidence="7">ChiSxjej3B15-24422</strain>
    </source>
</reference>
<sequence>MKKKERKGKRDQGRKFWDRKLWKKGAAAAAAVLLLCAALAIFLSGDGRKEGGSVDMQEAESFPAGSASGKKMVNLALAEGVRVTADSTETEAFSPEKAADGNRSDSDSRWSSANEPGQPSHWLMFEFPEERRISFVRLYWERLNVEGFVLESSRNGTDWVTAARAEEAPEANEQCLTLDSPAAGRYFRIRTTAVSESEENQYLYYQNVSLLEAELYEEVPLSWSLQDIRVETEADGSRRLALPEVPEGVQIELAGADYEEVIGRDGMVYPTVEEKEVEVGFLLSRDGKTETTPGYPVTVPAAWEEDGVFAGKKTASASESGQPAEKEAADSLHPTDRQVSADSTRPQAVSGAAEWRAGSGSFLPGEEIRILADARWKEEAPQAVARLQEALGNRAEVVWSDEAESGPTDVRTEEAEAGSTGVPTEEAEAGSAGESAGDIRLGTASGELGLGKEGYLCEIERDGIVLLAEESQGLIWGVNTLCRLLEETGAETEDLGKENAAGQENAGQGHVAGGIPCGVIRDYPRCSVRGFSIDIGRRMVSMETLREMVLELSAHKMNTLGIHLNDNEILSTSGKNDSLENAFTAYSGFRLESSLQNEKGEGITSQDGAFTKEEWKEFVEWAAGFGVEVVPEIDTPAHSLALTKVFPEAALADEPENVDQLDLSRKETLSLTETLWKEYLEGEDPVFAEGGTVHIGMDEYYGDVQDYRDYMRKMVSLAAESGRPVRMWGSLRLIEEANRKEGRTGQNAYRLWEEGEEAAVSPEQIQIQIWSADWSDPLKTWQAGYTVINSLNSSLYLIPGGGYDYLDLEALADWEANEYPLGGRTELLPAWSSRTAGAIYCLWNDTIGSLDAGITEEGICDRFLQPLSLLSGKLW</sequence>
<dbReference type="GO" id="GO:0005975">
    <property type="term" value="P:carbohydrate metabolic process"/>
    <property type="evidence" value="ECO:0007669"/>
    <property type="project" value="InterPro"/>
</dbReference>
<feature type="domain" description="F5/8 type C" evidence="6">
    <location>
        <begin position="70"/>
        <end position="218"/>
    </location>
</feature>
<dbReference type="InterPro" id="IPR008979">
    <property type="entry name" value="Galactose-bd-like_sf"/>
</dbReference>
<comment type="similarity">
    <text evidence="1">Belongs to the glycosyl hydrolase 20 family.</text>
</comment>
<dbReference type="SUPFAM" id="SSF51445">
    <property type="entry name" value="(Trans)glycosidases"/>
    <property type="match status" value="1"/>
</dbReference>
<dbReference type="Gene3D" id="2.60.120.260">
    <property type="entry name" value="Galactose-binding domain-like"/>
    <property type="match status" value="1"/>
</dbReference>
<organism evidence="7 8">
    <name type="scientific">Candidatus Eisenbergiella pullistercoris</name>
    <dbReference type="NCBI Taxonomy" id="2838555"/>
    <lineage>
        <taxon>Bacteria</taxon>
        <taxon>Bacillati</taxon>
        <taxon>Bacillota</taxon>
        <taxon>Clostridia</taxon>
        <taxon>Lachnospirales</taxon>
        <taxon>Lachnospiraceae</taxon>
        <taxon>Eisenbergiella</taxon>
    </lineage>
</organism>
<dbReference type="InterPro" id="IPR017853">
    <property type="entry name" value="GH"/>
</dbReference>
<evidence type="ECO:0000313" key="7">
    <source>
        <dbReference type="EMBL" id="HIY61819.1"/>
    </source>
</evidence>
<keyword evidence="2" id="KW-0378">Hydrolase</keyword>
<dbReference type="SUPFAM" id="SSF49785">
    <property type="entry name" value="Galactose-binding domain-like"/>
    <property type="match status" value="1"/>
</dbReference>
<comment type="caution">
    <text evidence="7">The sequence shown here is derived from an EMBL/GenBank/DDBJ whole genome shotgun (WGS) entry which is preliminary data.</text>
</comment>
<dbReference type="Pfam" id="PF00728">
    <property type="entry name" value="Glyco_hydro_20"/>
    <property type="match status" value="1"/>
</dbReference>
<dbReference type="EMBL" id="DXDD01000176">
    <property type="protein sequence ID" value="HIY61819.1"/>
    <property type="molecule type" value="Genomic_DNA"/>
</dbReference>
<proteinExistence type="inferred from homology"/>
<dbReference type="PRINTS" id="PR00738">
    <property type="entry name" value="GLHYDRLASE20"/>
</dbReference>
<dbReference type="AlphaFoldDB" id="A0A9D1YSM4"/>
<dbReference type="PANTHER" id="PTHR43678">
    <property type="entry name" value="PUTATIVE (AFU_ORTHOLOGUE AFUA_2G00640)-RELATED"/>
    <property type="match status" value="1"/>
</dbReference>
<dbReference type="PANTHER" id="PTHR43678:SF1">
    <property type="entry name" value="BETA-N-ACETYLHEXOSAMINIDASE"/>
    <property type="match status" value="1"/>
</dbReference>
<reference evidence="7" key="1">
    <citation type="journal article" date="2021" name="PeerJ">
        <title>Extensive microbial diversity within the chicken gut microbiome revealed by metagenomics and culture.</title>
        <authorList>
            <person name="Gilroy R."/>
            <person name="Ravi A."/>
            <person name="Getino M."/>
            <person name="Pursley I."/>
            <person name="Horton D.L."/>
            <person name="Alikhan N.F."/>
            <person name="Baker D."/>
            <person name="Gharbi K."/>
            <person name="Hall N."/>
            <person name="Watson M."/>
            <person name="Adriaenssens E.M."/>
            <person name="Foster-Nyarko E."/>
            <person name="Jarju S."/>
            <person name="Secka A."/>
            <person name="Antonio M."/>
            <person name="Oren A."/>
            <person name="Chaudhuri R.R."/>
            <person name="La Ragione R."/>
            <person name="Hildebrand F."/>
            <person name="Pallen M.J."/>
        </authorList>
    </citation>
    <scope>NUCLEOTIDE SEQUENCE</scope>
    <source>
        <strain evidence="7">ChiSxjej3B15-24422</strain>
    </source>
</reference>
<dbReference type="Pfam" id="PF00754">
    <property type="entry name" value="F5_F8_type_C"/>
    <property type="match status" value="1"/>
</dbReference>
<evidence type="ECO:0000256" key="2">
    <source>
        <dbReference type="ARBA" id="ARBA00022801"/>
    </source>
</evidence>
<dbReference type="GO" id="GO:0004563">
    <property type="term" value="F:beta-N-acetylhexosaminidase activity"/>
    <property type="evidence" value="ECO:0007669"/>
    <property type="project" value="InterPro"/>
</dbReference>
<dbReference type="InterPro" id="IPR000421">
    <property type="entry name" value="FA58C"/>
</dbReference>
<dbReference type="InterPro" id="IPR029018">
    <property type="entry name" value="Hex-like_dom2"/>
</dbReference>
<evidence type="ECO:0000256" key="5">
    <source>
        <dbReference type="SAM" id="MobiDB-lite"/>
    </source>
</evidence>
<accession>A0A9D1YSM4</accession>
<dbReference type="InterPro" id="IPR052764">
    <property type="entry name" value="GH20_Enzymes"/>
</dbReference>
<dbReference type="Gene3D" id="3.20.20.80">
    <property type="entry name" value="Glycosidases"/>
    <property type="match status" value="1"/>
</dbReference>
<dbReference type="Gene3D" id="3.30.379.10">
    <property type="entry name" value="Chitobiase/beta-hexosaminidase domain 2-like"/>
    <property type="match status" value="1"/>
</dbReference>
<evidence type="ECO:0000256" key="1">
    <source>
        <dbReference type="ARBA" id="ARBA00006285"/>
    </source>
</evidence>
<dbReference type="InterPro" id="IPR015882">
    <property type="entry name" value="HEX_bac_N"/>
</dbReference>
<gene>
    <name evidence="7" type="ORF">H9831_14290</name>
</gene>
<dbReference type="SUPFAM" id="SSF55545">
    <property type="entry name" value="beta-N-acetylhexosaminidase-like domain"/>
    <property type="match status" value="1"/>
</dbReference>
<feature type="region of interest" description="Disordered" evidence="5">
    <location>
        <begin position="400"/>
        <end position="440"/>
    </location>
</feature>
<evidence type="ECO:0000256" key="4">
    <source>
        <dbReference type="PIRSR" id="PIRSR625705-1"/>
    </source>
</evidence>
<feature type="active site" description="Proton donor" evidence="4">
    <location>
        <position position="699"/>
    </location>
</feature>
<dbReference type="InterPro" id="IPR025705">
    <property type="entry name" value="Beta_hexosaminidase_sua/sub"/>
</dbReference>
<feature type="compositionally biased region" description="Basic and acidic residues" evidence="5">
    <location>
        <begin position="97"/>
        <end position="108"/>
    </location>
</feature>
<feature type="region of interest" description="Disordered" evidence="5">
    <location>
        <begin position="86"/>
        <end position="116"/>
    </location>
</feature>
<dbReference type="Pfam" id="PF02838">
    <property type="entry name" value="Glyco_hydro_20b"/>
    <property type="match status" value="1"/>
</dbReference>
<evidence type="ECO:0000259" key="6">
    <source>
        <dbReference type="PROSITE" id="PS50022"/>
    </source>
</evidence>
<dbReference type="Proteomes" id="UP000824007">
    <property type="component" value="Unassembled WGS sequence"/>
</dbReference>
<evidence type="ECO:0000313" key="8">
    <source>
        <dbReference type="Proteomes" id="UP000824007"/>
    </source>
</evidence>
<evidence type="ECO:0000256" key="3">
    <source>
        <dbReference type="ARBA" id="ARBA00023295"/>
    </source>
</evidence>
<feature type="compositionally biased region" description="Basic and acidic residues" evidence="5">
    <location>
        <begin position="324"/>
        <end position="336"/>
    </location>
</feature>
<feature type="compositionally biased region" description="Polar residues" evidence="5">
    <location>
        <begin position="337"/>
        <end position="347"/>
    </location>
</feature>